<dbReference type="EMBL" id="MLJW01000748">
    <property type="protein sequence ID" value="OIQ82971.1"/>
    <property type="molecule type" value="Genomic_DNA"/>
</dbReference>
<reference evidence="1" key="1">
    <citation type="submission" date="2016-10" db="EMBL/GenBank/DDBJ databases">
        <title>Sequence of Gallionella enrichment culture.</title>
        <authorList>
            <person name="Poehlein A."/>
            <person name="Muehling M."/>
            <person name="Daniel R."/>
        </authorList>
    </citation>
    <scope>NUCLEOTIDE SEQUENCE</scope>
</reference>
<evidence type="ECO:0000313" key="1">
    <source>
        <dbReference type="EMBL" id="OIQ82971.1"/>
    </source>
</evidence>
<protein>
    <submittedName>
        <fullName evidence="1">Uncharacterized protein</fullName>
    </submittedName>
</protein>
<proteinExistence type="predicted"/>
<accession>A0A1J5QZT8</accession>
<name>A0A1J5QZT8_9ZZZZ</name>
<dbReference type="AlphaFoldDB" id="A0A1J5QZT8"/>
<gene>
    <name evidence="1" type="ORF">GALL_352240</name>
</gene>
<comment type="caution">
    <text evidence="1">The sequence shown here is derived from an EMBL/GenBank/DDBJ whole genome shotgun (WGS) entry which is preliminary data.</text>
</comment>
<organism evidence="1">
    <name type="scientific">mine drainage metagenome</name>
    <dbReference type="NCBI Taxonomy" id="410659"/>
    <lineage>
        <taxon>unclassified sequences</taxon>
        <taxon>metagenomes</taxon>
        <taxon>ecological metagenomes</taxon>
    </lineage>
</organism>
<sequence length="57" mass="6034">MFEICDRIAVLARGRLSPLVPIAEADSARIGAWMSGLWDEPQGDAPASDKEAAHVAA</sequence>